<feature type="transmembrane region" description="Helical" evidence="2">
    <location>
        <begin position="534"/>
        <end position="558"/>
    </location>
</feature>
<dbReference type="EMBL" id="CP003006">
    <property type="protein sequence ID" value="AEO60350.1"/>
    <property type="molecule type" value="Genomic_DNA"/>
</dbReference>
<dbReference type="Proteomes" id="UP000007322">
    <property type="component" value="Chromosome 5"/>
</dbReference>
<keyword evidence="2" id="KW-0812">Transmembrane</keyword>
<dbReference type="OMA" id="WGPTPNT"/>
<organism evidence="4 5">
    <name type="scientific">Thermothelomyces thermophilus (strain ATCC 42464 / BCRC 31852 / DSM 1799)</name>
    <name type="common">Sporotrichum thermophile</name>
    <dbReference type="NCBI Taxonomy" id="573729"/>
    <lineage>
        <taxon>Eukaryota</taxon>
        <taxon>Fungi</taxon>
        <taxon>Dikarya</taxon>
        <taxon>Ascomycota</taxon>
        <taxon>Pezizomycotina</taxon>
        <taxon>Sordariomycetes</taxon>
        <taxon>Sordariomycetidae</taxon>
        <taxon>Sordariales</taxon>
        <taxon>Chaetomiaceae</taxon>
        <taxon>Thermothelomyces</taxon>
    </lineage>
</organism>
<accession>G2QIM8</accession>
<reference evidence="4 5" key="1">
    <citation type="journal article" date="2011" name="Nat. Biotechnol.">
        <title>Comparative genomic analysis of the thermophilic biomass-degrading fungi Myceliophthora thermophila and Thielavia terrestris.</title>
        <authorList>
            <person name="Berka R.M."/>
            <person name="Grigoriev I.V."/>
            <person name="Otillar R."/>
            <person name="Salamov A."/>
            <person name="Grimwood J."/>
            <person name="Reid I."/>
            <person name="Ishmael N."/>
            <person name="John T."/>
            <person name="Darmond C."/>
            <person name="Moisan M.-C."/>
            <person name="Henrissat B."/>
            <person name="Coutinho P.M."/>
            <person name="Lombard V."/>
            <person name="Natvig D.O."/>
            <person name="Lindquist E."/>
            <person name="Schmutz J."/>
            <person name="Lucas S."/>
            <person name="Harris P."/>
            <person name="Powlowski J."/>
            <person name="Bellemare A."/>
            <person name="Taylor D."/>
            <person name="Butler G."/>
            <person name="de Vries R.P."/>
            <person name="Allijn I.E."/>
            <person name="van den Brink J."/>
            <person name="Ushinsky S."/>
            <person name="Storms R."/>
            <person name="Powell A.J."/>
            <person name="Paulsen I.T."/>
            <person name="Elbourne L.D.H."/>
            <person name="Baker S.E."/>
            <person name="Magnuson J."/>
            <person name="LaBoissiere S."/>
            <person name="Clutterbuck A.J."/>
            <person name="Martinez D."/>
            <person name="Wogulis M."/>
            <person name="de Leon A.L."/>
            <person name="Rey M.W."/>
            <person name="Tsang A."/>
        </authorList>
    </citation>
    <scope>NUCLEOTIDE SEQUENCE [LARGE SCALE GENOMIC DNA]</scope>
    <source>
        <strain evidence="5">ATCC 42464 / BCRC 31852 / DSM 1799</strain>
    </source>
</reference>
<dbReference type="AlphaFoldDB" id="G2QIM8"/>
<dbReference type="eggNOG" id="ENOG502RV0S">
    <property type="taxonomic scope" value="Eukaryota"/>
</dbReference>
<sequence length="605" mass="64854">MVKLGFISALVWAAGLAVATPSPAPLVNVRTRNLPGMSDEDTLHLIWRRIAHAAHIRRENVFKNSTSLEKSWNDAELITFTYTPNVTDTKLENTDFEASLEVNVKCQTCYFKAGASVALTIDGEFDFGDAFRNVTGQVIDEAKNLTDSLVESLDDVIHWGEIRDLFTEDDFELDEFINFDRFDVDTDFDIDLPPLPAVNLLFQIDHLDLYVALDTTISGKASLTIPLYKSQSPVGITIAPGVEAGIFATMDLLLSAEAEMIIRSGFHLQLPDPVGFHIALFGKNVSSVIFVAEFLTNITGGAEQAAKEGCAIRIVQEYTLALGAGAGATIAVGPHSWGVQPTTSVPIFYTTLADVCAITADAPKPTSTPPAITTTATTNNRLVRRERFTALVSSELFDPEGDEDTPTAVAYTSRAREFHTGITCASDGLAVCPQSLLRTTVLTTTKTYVTTVPTDVEPSFPQPTADTVPSTIPFGKNANKLAATTGVPVSYVPPPPSSSTTARTAKHGDDEDGGVLDDIGDVLNGKTGGVSNKLIIGLSVGLGVPILAAAIASLIHCIRRRRYAPLPRTEATKVEYTGAYQSPMAAEREAMVKKSPGVSVSEAHH</sequence>
<evidence type="ECO:0000313" key="4">
    <source>
        <dbReference type="EMBL" id="AEO60350.1"/>
    </source>
</evidence>
<dbReference type="RefSeq" id="XP_003665595.1">
    <property type="nucleotide sequence ID" value="XM_003665547.1"/>
</dbReference>
<gene>
    <name evidence="4" type="ORF">MYCTH_103124</name>
</gene>
<dbReference type="HOGENOM" id="CLU_025283_0_0_1"/>
<keyword evidence="5" id="KW-1185">Reference proteome</keyword>
<keyword evidence="2" id="KW-1133">Transmembrane helix</keyword>
<protein>
    <recommendedName>
        <fullName evidence="6">Mid2 domain-containing protein</fullName>
    </recommendedName>
</protein>
<evidence type="ECO:0008006" key="6">
    <source>
        <dbReference type="Google" id="ProtNLM"/>
    </source>
</evidence>
<evidence type="ECO:0000313" key="5">
    <source>
        <dbReference type="Proteomes" id="UP000007322"/>
    </source>
</evidence>
<keyword evidence="2" id="KW-0472">Membrane</keyword>
<feature type="signal peptide" evidence="3">
    <location>
        <begin position="1"/>
        <end position="19"/>
    </location>
</feature>
<evidence type="ECO:0000256" key="2">
    <source>
        <dbReference type="SAM" id="Phobius"/>
    </source>
</evidence>
<dbReference type="STRING" id="573729.G2QIM8"/>
<feature type="chain" id="PRO_5003435650" description="Mid2 domain-containing protein" evidence="3">
    <location>
        <begin position="20"/>
        <end position="605"/>
    </location>
</feature>
<evidence type="ECO:0000256" key="1">
    <source>
        <dbReference type="SAM" id="MobiDB-lite"/>
    </source>
</evidence>
<proteinExistence type="predicted"/>
<dbReference type="InParanoid" id="G2QIM8"/>
<dbReference type="GeneID" id="11511355"/>
<dbReference type="OrthoDB" id="4733706at2759"/>
<name>G2QIM8_THET4</name>
<evidence type="ECO:0000256" key="3">
    <source>
        <dbReference type="SAM" id="SignalP"/>
    </source>
</evidence>
<dbReference type="VEuPathDB" id="FungiDB:MYCTH_103124"/>
<dbReference type="KEGG" id="mtm:MYCTH_103124"/>
<keyword evidence="3" id="KW-0732">Signal</keyword>
<feature type="region of interest" description="Disordered" evidence="1">
    <location>
        <begin position="487"/>
        <end position="513"/>
    </location>
</feature>